<comment type="caution">
    <text evidence="3">The sequence shown here is derived from an EMBL/GenBank/DDBJ whole genome shotgun (WGS) entry which is preliminary data.</text>
</comment>
<evidence type="ECO:0000313" key="4">
    <source>
        <dbReference type="Proteomes" id="UP000448292"/>
    </source>
</evidence>
<evidence type="ECO:0000313" key="3">
    <source>
        <dbReference type="EMBL" id="TVM17700.1"/>
    </source>
</evidence>
<dbReference type="EMBL" id="QMIE01000006">
    <property type="protein sequence ID" value="TVM17700.1"/>
    <property type="molecule type" value="Genomic_DNA"/>
</dbReference>
<feature type="domain" description="Glycosyltransferase subfamily 4-like N-terminal" evidence="2">
    <location>
        <begin position="37"/>
        <end position="201"/>
    </location>
</feature>
<protein>
    <recommendedName>
        <fullName evidence="5">Glycosyltransferase family 1 protein</fullName>
    </recommendedName>
</protein>
<evidence type="ECO:0000259" key="1">
    <source>
        <dbReference type="Pfam" id="PF00534"/>
    </source>
</evidence>
<organism evidence="3 4">
    <name type="scientific">Oceanidesulfovibrio indonesiensis</name>
    <dbReference type="NCBI Taxonomy" id="54767"/>
    <lineage>
        <taxon>Bacteria</taxon>
        <taxon>Pseudomonadati</taxon>
        <taxon>Thermodesulfobacteriota</taxon>
        <taxon>Desulfovibrionia</taxon>
        <taxon>Desulfovibrionales</taxon>
        <taxon>Desulfovibrionaceae</taxon>
        <taxon>Oceanidesulfovibrio</taxon>
    </lineage>
</organism>
<dbReference type="AlphaFoldDB" id="A0A7M3MFZ1"/>
<dbReference type="PANTHER" id="PTHR12526">
    <property type="entry name" value="GLYCOSYLTRANSFERASE"/>
    <property type="match status" value="1"/>
</dbReference>
<name>A0A7M3MFZ1_9BACT</name>
<dbReference type="SUPFAM" id="SSF53756">
    <property type="entry name" value="UDP-Glycosyltransferase/glycogen phosphorylase"/>
    <property type="match status" value="1"/>
</dbReference>
<gene>
    <name evidence="3" type="ORF">DPQ33_08670</name>
</gene>
<dbReference type="PANTHER" id="PTHR12526:SF638">
    <property type="entry name" value="SPORE COAT PROTEIN SA"/>
    <property type="match status" value="1"/>
</dbReference>
<dbReference type="CDD" id="cd03808">
    <property type="entry name" value="GT4_CapM-like"/>
    <property type="match status" value="1"/>
</dbReference>
<proteinExistence type="predicted"/>
<dbReference type="GO" id="GO:0016757">
    <property type="term" value="F:glycosyltransferase activity"/>
    <property type="evidence" value="ECO:0007669"/>
    <property type="project" value="InterPro"/>
</dbReference>
<keyword evidence="4" id="KW-1185">Reference proteome</keyword>
<reference evidence="3 4" key="1">
    <citation type="submission" date="2018-06" db="EMBL/GenBank/DDBJ databases">
        <title>Complete genome of Desulfovibrio indonesiensis P37SLT.</title>
        <authorList>
            <person name="Crispim J.S."/>
            <person name="Vidigal P.M.P."/>
            <person name="Silva L.C.F."/>
            <person name="Laguardia C.N."/>
            <person name="Araujo L.C."/>
            <person name="Dias R.S."/>
            <person name="Sousa M.P."/>
            <person name="Paula S.O."/>
            <person name="Silva C."/>
        </authorList>
    </citation>
    <scope>NUCLEOTIDE SEQUENCE [LARGE SCALE GENOMIC DNA]</scope>
    <source>
        <strain evidence="3 4">P37SLT</strain>
    </source>
</reference>
<dbReference type="Gene3D" id="3.40.50.2000">
    <property type="entry name" value="Glycogen Phosphorylase B"/>
    <property type="match status" value="2"/>
</dbReference>
<dbReference type="Pfam" id="PF13579">
    <property type="entry name" value="Glyco_trans_4_4"/>
    <property type="match status" value="1"/>
</dbReference>
<dbReference type="Proteomes" id="UP000448292">
    <property type="component" value="Unassembled WGS sequence"/>
</dbReference>
<evidence type="ECO:0008006" key="5">
    <source>
        <dbReference type="Google" id="ProtNLM"/>
    </source>
</evidence>
<evidence type="ECO:0000259" key="2">
    <source>
        <dbReference type="Pfam" id="PF13579"/>
    </source>
</evidence>
<sequence>MHVPGMVCRKDFRMTAPRRICFVSHIALNLWLFRIPLARQLAETGWRVTFIAPEGPHMVNLRQAAHDIRRSLRTRQDDAEDCVTVRPWQLRRGSLAPKAALRDSRELASVLADERADLIHTFTHQPNILARLAMGRVRRTAKKRPVLVNSVTGLGSCFLGKGLKGIALRMFFYQLYARTASRAQGMLFQNEDDRLYFESRNLTDPAKTGCIRGSGVDTSRFRPGLLDQYARTELRTSLGIGPDHVVCTMAARLIHDKGIRELLLAARSLGAALPNLRFLVAGEPDPGNPGSLSAEDMTTFSALGNVIFPGWRNDMAEIWSISDLAALPSYREGLPMSLQEAMACGLPVVTTDVPGCRELARSPQGGLQRPEECGSMLVPAGQWPPLAEAIGHLASSPDARRALGNAARDKAVREFDAETVTRQTIAFYESLMD</sequence>
<dbReference type="InterPro" id="IPR001296">
    <property type="entry name" value="Glyco_trans_1"/>
</dbReference>
<dbReference type="InterPro" id="IPR028098">
    <property type="entry name" value="Glyco_trans_4-like_N"/>
</dbReference>
<dbReference type="OrthoDB" id="9775208at2"/>
<feature type="domain" description="Glycosyl transferase family 1" evidence="1">
    <location>
        <begin position="231"/>
        <end position="409"/>
    </location>
</feature>
<dbReference type="Pfam" id="PF00534">
    <property type="entry name" value="Glycos_transf_1"/>
    <property type="match status" value="1"/>
</dbReference>
<accession>A0A7M3MFZ1</accession>